<name>A0A5J4XAN0_9EUKA</name>
<dbReference type="EMBL" id="SNRW01000023">
    <property type="protein sequence ID" value="KAA6404163.1"/>
    <property type="molecule type" value="Genomic_DNA"/>
</dbReference>
<evidence type="ECO:0000313" key="1">
    <source>
        <dbReference type="EMBL" id="KAA6404163.1"/>
    </source>
</evidence>
<dbReference type="Proteomes" id="UP000324800">
    <property type="component" value="Unassembled WGS sequence"/>
</dbReference>
<gene>
    <name evidence="1" type="ORF">EZS28_000300</name>
</gene>
<evidence type="ECO:0000313" key="2">
    <source>
        <dbReference type="Proteomes" id="UP000324800"/>
    </source>
</evidence>
<protein>
    <submittedName>
        <fullName evidence="1">Uncharacterized protein</fullName>
    </submittedName>
</protein>
<accession>A0A5J4XAN0</accession>
<organism evidence="1 2">
    <name type="scientific">Streblomastix strix</name>
    <dbReference type="NCBI Taxonomy" id="222440"/>
    <lineage>
        <taxon>Eukaryota</taxon>
        <taxon>Metamonada</taxon>
        <taxon>Preaxostyla</taxon>
        <taxon>Oxymonadida</taxon>
        <taxon>Streblomastigidae</taxon>
        <taxon>Streblomastix</taxon>
    </lineage>
</organism>
<reference evidence="1 2" key="1">
    <citation type="submission" date="2019-03" db="EMBL/GenBank/DDBJ databases">
        <title>Single cell metagenomics reveals metabolic interactions within the superorganism composed of flagellate Streblomastix strix and complex community of Bacteroidetes bacteria on its surface.</title>
        <authorList>
            <person name="Treitli S.C."/>
            <person name="Kolisko M."/>
            <person name="Husnik F."/>
            <person name="Keeling P."/>
            <person name="Hampl V."/>
        </authorList>
    </citation>
    <scope>NUCLEOTIDE SEQUENCE [LARGE SCALE GENOMIC DNA]</scope>
    <source>
        <strain evidence="1">ST1C</strain>
    </source>
</reference>
<comment type="caution">
    <text evidence="1">The sequence shown here is derived from an EMBL/GenBank/DDBJ whole genome shotgun (WGS) entry which is preliminary data.</text>
</comment>
<dbReference type="AlphaFoldDB" id="A0A5J4XAN0"/>
<sequence length="97" mass="11092">MSNVYFDERLLDATGLSDFSELYVYIKERYPKQLVQRLQLVLIGDKTMLQQVKYNVDIIYGFSDSSNEEFVPPVPNAITKLDLSSLLEGQSFLTFSG</sequence>
<proteinExistence type="predicted"/>